<dbReference type="SMART" id="SM00184">
    <property type="entry name" value="RING"/>
    <property type="match status" value="1"/>
</dbReference>
<dbReference type="PROSITE" id="PS50089">
    <property type="entry name" value="ZF_RING_2"/>
    <property type="match status" value="1"/>
</dbReference>
<evidence type="ECO:0000313" key="6">
    <source>
        <dbReference type="EMBL" id="KAI5448064.1"/>
    </source>
</evidence>
<dbReference type="PANTHER" id="PTHR15315">
    <property type="entry name" value="RING FINGER PROTEIN 41, 151"/>
    <property type="match status" value="1"/>
</dbReference>
<keyword evidence="3" id="KW-0862">Zinc</keyword>
<gene>
    <name evidence="6" type="ORF">KIW84_015480</name>
</gene>
<dbReference type="Proteomes" id="UP001058974">
    <property type="component" value="Chromosome 1"/>
</dbReference>
<feature type="domain" description="RING-type" evidence="5">
    <location>
        <begin position="26"/>
        <end position="64"/>
    </location>
</feature>
<dbReference type="GO" id="GO:0061630">
    <property type="term" value="F:ubiquitin protein ligase activity"/>
    <property type="evidence" value="ECO:0007669"/>
    <property type="project" value="TreeGrafter"/>
</dbReference>
<evidence type="ECO:0000256" key="3">
    <source>
        <dbReference type="ARBA" id="ARBA00022833"/>
    </source>
</evidence>
<dbReference type="InterPro" id="IPR017907">
    <property type="entry name" value="Znf_RING_CS"/>
</dbReference>
<sequence>MERYRRRDDAGHKHSSDIDLEREEECGICMEMNSKIVLPNCNHAMCLKCYHEWRARSQSCPFCRDSLKRVDSCDLWVLTDSRDVVDMETVTRENLRRLFMYIDKLPLIIPDSLFDPYDSHLR</sequence>
<dbReference type="Pfam" id="PF13920">
    <property type="entry name" value="zf-C3HC4_3"/>
    <property type="match status" value="1"/>
</dbReference>
<keyword evidence="1" id="KW-0479">Metal-binding</keyword>
<protein>
    <submittedName>
        <fullName evidence="6">Variant 3, E3 ubiquitin-protein ligase airp2</fullName>
    </submittedName>
</protein>
<dbReference type="SUPFAM" id="SSF57850">
    <property type="entry name" value="RING/U-box"/>
    <property type="match status" value="1"/>
</dbReference>
<dbReference type="PANTHER" id="PTHR15315:SF102">
    <property type="entry name" value="RING-TYPE DOMAIN-CONTAINING PROTEIN"/>
    <property type="match status" value="1"/>
</dbReference>
<dbReference type="Gene3D" id="3.30.40.10">
    <property type="entry name" value="Zinc/RING finger domain, C3HC4 (zinc finger)"/>
    <property type="match status" value="1"/>
</dbReference>
<dbReference type="Gramene" id="Psat01G0548000-T3">
    <property type="protein sequence ID" value="KAI5448064.1"/>
    <property type="gene ID" value="KIW84_015480"/>
</dbReference>
<comment type="caution">
    <text evidence="6">The sequence shown here is derived from an EMBL/GenBank/DDBJ whole genome shotgun (WGS) entry which is preliminary data.</text>
</comment>
<evidence type="ECO:0000313" key="7">
    <source>
        <dbReference type="Proteomes" id="UP001058974"/>
    </source>
</evidence>
<evidence type="ECO:0000256" key="1">
    <source>
        <dbReference type="ARBA" id="ARBA00022723"/>
    </source>
</evidence>
<name>A0A9D5BQF7_PEA</name>
<dbReference type="PROSITE" id="PS00518">
    <property type="entry name" value="ZF_RING_1"/>
    <property type="match status" value="1"/>
</dbReference>
<dbReference type="InterPro" id="IPR013083">
    <property type="entry name" value="Znf_RING/FYVE/PHD"/>
</dbReference>
<evidence type="ECO:0000259" key="5">
    <source>
        <dbReference type="PROSITE" id="PS50089"/>
    </source>
</evidence>
<dbReference type="EMBL" id="JAMSHJ010000001">
    <property type="protein sequence ID" value="KAI5448064.1"/>
    <property type="molecule type" value="Genomic_DNA"/>
</dbReference>
<reference evidence="6 7" key="1">
    <citation type="journal article" date="2022" name="Nat. Genet.">
        <title>Improved pea reference genome and pan-genome highlight genomic features and evolutionary characteristics.</title>
        <authorList>
            <person name="Yang T."/>
            <person name="Liu R."/>
            <person name="Luo Y."/>
            <person name="Hu S."/>
            <person name="Wang D."/>
            <person name="Wang C."/>
            <person name="Pandey M.K."/>
            <person name="Ge S."/>
            <person name="Xu Q."/>
            <person name="Li N."/>
            <person name="Li G."/>
            <person name="Huang Y."/>
            <person name="Saxena R.K."/>
            <person name="Ji Y."/>
            <person name="Li M."/>
            <person name="Yan X."/>
            <person name="He Y."/>
            <person name="Liu Y."/>
            <person name="Wang X."/>
            <person name="Xiang C."/>
            <person name="Varshney R.K."/>
            <person name="Ding H."/>
            <person name="Gao S."/>
            <person name="Zong X."/>
        </authorList>
    </citation>
    <scope>NUCLEOTIDE SEQUENCE [LARGE SCALE GENOMIC DNA]</scope>
    <source>
        <strain evidence="6 7">cv. Zhongwan 6</strain>
    </source>
</reference>
<dbReference type="InterPro" id="IPR001841">
    <property type="entry name" value="Znf_RING"/>
</dbReference>
<keyword evidence="7" id="KW-1185">Reference proteome</keyword>
<accession>A0A9D5BQF7</accession>
<dbReference type="GO" id="GO:0008270">
    <property type="term" value="F:zinc ion binding"/>
    <property type="evidence" value="ECO:0007669"/>
    <property type="project" value="UniProtKB-KW"/>
</dbReference>
<organism evidence="6 7">
    <name type="scientific">Pisum sativum</name>
    <name type="common">Garden pea</name>
    <name type="synonym">Lathyrus oleraceus</name>
    <dbReference type="NCBI Taxonomy" id="3888"/>
    <lineage>
        <taxon>Eukaryota</taxon>
        <taxon>Viridiplantae</taxon>
        <taxon>Streptophyta</taxon>
        <taxon>Embryophyta</taxon>
        <taxon>Tracheophyta</taxon>
        <taxon>Spermatophyta</taxon>
        <taxon>Magnoliopsida</taxon>
        <taxon>eudicotyledons</taxon>
        <taxon>Gunneridae</taxon>
        <taxon>Pentapetalae</taxon>
        <taxon>rosids</taxon>
        <taxon>fabids</taxon>
        <taxon>Fabales</taxon>
        <taxon>Fabaceae</taxon>
        <taxon>Papilionoideae</taxon>
        <taxon>50 kb inversion clade</taxon>
        <taxon>NPAAA clade</taxon>
        <taxon>Hologalegina</taxon>
        <taxon>IRL clade</taxon>
        <taxon>Fabeae</taxon>
        <taxon>Lathyrus</taxon>
    </lineage>
</organism>
<dbReference type="GO" id="GO:0016567">
    <property type="term" value="P:protein ubiquitination"/>
    <property type="evidence" value="ECO:0007669"/>
    <property type="project" value="TreeGrafter"/>
</dbReference>
<dbReference type="FunFam" id="3.30.40.10:FF:000660">
    <property type="entry name" value="RING/U-box superfamily protein"/>
    <property type="match status" value="1"/>
</dbReference>
<keyword evidence="2 4" id="KW-0863">Zinc-finger</keyword>
<evidence type="ECO:0000256" key="4">
    <source>
        <dbReference type="PROSITE-ProRule" id="PRU00175"/>
    </source>
</evidence>
<evidence type="ECO:0000256" key="2">
    <source>
        <dbReference type="ARBA" id="ARBA00022771"/>
    </source>
</evidence>
<dbReference type="AlphaFoldDB" id="A0A9D5BQF7"/>
<proteinExistence type="predicted"/>